<dbReference type="EMBL" id="AP022596">
    <property type="protein sequence ID" value="BBY62692.1"/>
    <property type="molecule type" value="Genomic_DNA"/>
</dbReference>
<reference evidence="3 4" key="1">
    <citation type="journal article" date="2019" name="Emerg. Microbes Infect.">
        <title>Comprehensive subspecies identification of 175 nontuberculous mycobacteria species based on 7547 genomic profiles.</title>
        <authorList>
            <person name="Matsumoto Y."/>
            <person name="Kinjo T."/>
            <person name="Motooka D."/>
            <person name="Nabeya D."/>
            <person name="Jung N."/>
            <person name="Uechi K."/>
            <person name="Horii T."/>
            <person name="Iida T."/>
            <person name="Fujita J."/>
            <person name="Nakamura S."/>
        </authorList>
    </citation>
    <scope>NUCLEOTIDE SEQUENCE [LARGE SCALE GENOMIC DNA]</scope>
    <source>
        <strain evidence="3 4">JCM 30396</strain>
    </source>
</reference>
<keyword evidence="4" id="KW-1185">Reference proteome</keyword>
<organism evidence="3 4">
    <name type="scientific">Mycolicibacterium helvum</name>
    <dbReference type="NCBI Taxonomy" id="1534349"/>
    <lineage>
        <taxon>Bacteria</taxon>
        <taxon>Bacillati</taxon>
        <taxon>Actinomycetota</taxon>
        <taxon>Actinomycetes</taxon>
        <taxon>Mycobacteriales</taxon>
        <taxon>Mycobacteriaceae</taxon>
        <taxon>Mycolicibacterium</taxon>
    </lineage>
</organism>
<evidence type="ECO:0008006" key="5">
    <source>
        <dbReference type="Google" id="ProtNLM"/>
    </source>
</evidence>
<dbReference type="InterPro" id="IPR055493">
    <property type="entry name" value="DUF7065"/>
</dbReference>
<gene>
    <name evidence="3" type="ORF">MHEL_09350</name>
</gene>
<dbReference type="RefSeq" id="WP_163746464.1">
    <property type="nucleotide sequence ID" value="NZ_AP022596.1"/>
</dbReference>
<proteinExistence type="predicted"/>
<dbReference type="SUPFAM" id="SSF159245">
    <property type="entry name" value="AttH-like"/>
    <property type="match status" value="1"/>
</dbReference>
<sequence>MKPYMPQDNYVHTAPTPDDAHFQDSHWCMWFDEHRGVAGMHRFAIHPTTLTSNYWCAVFGPGGTRYRSSGWDLRWTPTQEPAYRVSASQGIDLSDDQYSLRVSEPGCEVDVTWTSSRPMFSYLGDDTTTADMAGNHFEGVGRVAGTVVLGGQRHDVDAVAFRDRSWGPRLYSAVRAHRWFAGTLGPDLCFSATAVLAVGGRLVFDGILVDGEQHHRTSDVDIVIHQEADGLTHRGGELVMRFDSRPEFRVRATVIDGAVFPVAGGAFNNVDTICVAESDGRTGFCNVEASNNIHADGTDPVVGLRASIVDGLSIRA</sequence>
<dbReference type="KEGG" id="mhev:MHEL_09350"/>
<accession>A0A7I7T083</accession>
<feature type="domain" description="DUF7064" evidence="1">
    <location>
        <begin position="173"/>
        <end position="293"/>
    </location>
</feature>
<feature type="domain" description="DUF7065" evidence="2">
    <location>
        <begin position="7"/>
        <end position="169"/>
    </location>
</feature>
<protein>
    <recommendedName>
        <fullName evidence="5">AttH domain-containing protein</fullName>
    </recommendedName>
</protein>
<evidence type="ECO:0000259" key="1">
    <source>
        <dbReference type="Pfam" id="PF23212"/>
    </source>
</evidence>
<dbReference type="Pfam" id="PF23213">
    <property type="entry name" value="DUF7065"/>
    <property type="match status" value="1"/>
</dbReference>
<evidence type="ECO:0000259" key="2">
    <source>
        <dbReference type="Pfam" id="PF23213"/>
    </source>
</evidence>
<evidence type="ECO:0000313" key="3">
    <source>
        <dbReference type="EMBL" id="BBY62692.1"/>
    </source>
</evidence>
<dbReference type="InterPro" id="IPR055492">
    <property type="entry name" value="DUF7064"/>
</dbReference>
<evidence type="ECO:0000313" key="4">
    <source>
        <dbReference type="Proteomes" id="UP000467148"/>
    </source>
</evidence>
<name>A0A7I7T083_9MYCO</name>
<dbReference type="AlphaFoldDB" id="A0A7I7T083"/>
<dbReference type="Proteomes" id="UP000467148">
    <property type="component" value="Chromosome"/>
</dbReference>
<dbReference type="Pfam" id="PF23212">
    <property type="entry name" value="DUF7064"/>
    <property type="match status" value="1"/>
</dbReference>